<reference evidence="1" key="1">
    <citation type="journal article" date="2014" name="Front. Microbiol.">
        <title>High frequency of phylogenetically diverse reductive dehalogenase-homologous genes in deep subseafloor sedimentary metagenomes.</title>
        <authorList>
            <person name="Kawai M."/>
            <person name="Futagami T."/>
            <person name="Toyoda A."/>
            <person name="Takaki Y."/>
            <person name="Nishi S."/>
            <person name="Hori S."/>
            <person name="Arai W."/>
            <person name="Tsubouchi T."/>
            <person name="Morono Y."/>
            <person name="Uchiyama I."/>
            <person name="Ito T."/>
            <person name="Fujiyama A."/>
            <person name="Inagaki F."/>
            <person name="Takami H."/>
        </authorList>
    </citation>
    <scope>NUCLEOTIDE SEQUENCE</scope>
    <source>
        <strain evidence="1">Expedition CK06-06</strain>
    </source>
</reference>
<dbReference type="AlphaFoldDB" id="X1IJ87"/>
<comment type="caution">
    <text evidence="1">The sequence shown here is derived from an EMBL/GenBank/DDBJ whole genome shotgun (WGS) entry which is preliminary data.</text>
</comment>
<dbReference type="EMBL" id="BARU01019851">
    <property type="protein sequence ID" value="GAH57623.1"/>
    <property type="molecule type" value="Genomic_DNA"/>
</dbReference>
<sequence length="287" mass="33842">LRIAKNHLDIKFSKQPGRIKSEFDEWVHKCFLNNTFAFEILMAPYVLGHLRTNMIVEELGSQFDTSKERVKLFLFNTLMELQTTLKDFRNPAIGEEIVEALNIRNRKQILVILSNPPYNISSQNKFKWIEEKINYKFKSFSQVEKELIKNTEKNQEEVIIEIKKRKNDYVWDLQRKGTKKISNLMALHNDYVKFIRFAQWKIKQNNYGIVAYITNNSYIDGLSFRGMRSSLRKDFDKIFIIDLHGDSRSGIPYDIQKKGVTTDENVFGIRDGVAIIFLIRLIHHDDN</sequence>
<dbReference type="Gene3D" id="3.40.50.150">
    <property type="entry name" value="Vaccinia Virus protein VP39"/>
    <property type="match status" value="1"/>
</dbReference>
<dbReference type="GO" id="GO:0003676">
    <property type="term" value="F:nucleic acid binding"/>
    <property type="evidence" value="ECO:0007669"/>
    <property type="project" value="InterPro"/>
</dbReference>
<evidence type="ECO:0000313" key="1">
    <source>
        <dbReference type="EMBL" id="GAH57623.1"/>
    </source>
</evidence>
<accession>X1IJ87</accession>
<dbReference type="InterPro" id="IPR002052">
    <property type="entry name" value="DNA_methylase_N6_adenine_CS"/>
</dbReference>
<protein>
    <submittedName>
        <fullName evidence="1">Uncharacterized protein</fullName>
    </submittedName>
</protein>
<dbReference type="GO" id="GO:0032259">
    <property type="term" value="P:methylation"/>
    <property type="evidence" value="ECO:0007669"/>
    <property type="project" value="InterPro"/>
</dbReference>
<dbReference type="SUPFAM" id="SSF53335">
    <property type="entry name" value="S-adenosyl-L-methionine-dependent methyltransferases"/>
    <property type="match status" value="1"/>
</dbReference>
<proteinExistence type="predicted"/>
<gene>
    <name evidence="1" type="ORF">S03H2_32666</name>
</gene>
<dbReference type="InterPro" id="IPR029063">
    <property type="entry name" value="SAM-dependent_MTases_sf"/>
</dbReference>
<name>X1IJ87_9ZZZZ</name>
<dbReference type="PROSITE" id="PS00092">
    <property type="entry name" value="N6_MTASE"/>
    <property type="match status" value="1"/>
</dbReference>
<feature type="non-terminal residue" evidence="1">
    <location>
        <position position="1"/>
    </location>
</feature>
<dbReference type="GO" id="GO:0008168">
    <property type="term" value="F:methyltransferase activity"/>
    <property type="evidence" value="ECO:0007669"/>
    <property type="project" value="InterPro"/>
</dbReference>
<organism evidence="1">
    <name type="scientific">marine sediment metagenome</name>
    <dbReference type="NCBI Taxonomy" id="412755"/>
    <lineage>
        <taxon>unclassified sequences</taxon>
        <taxon>metagenomes</taxon>
        <taxon>ecological metagenomes</taxon>
    </lineage>
</organism>
<feature type="non-terminal residue" evidence="1">
    <location>
        <position position="287"/>
    </location>
</feature>